<feature type="domain" description="Nas2 N-terminal" evidence="5">
    <location>
        <begin position="6"/>
        <end position="83"/>
    </location>
</feature>
<dbReference type="Gene3D" id="2.30.42.10">
    <property type="match status" value="1"/>
</dbReference>
<gene>
    <name evidence="6" type="ORF">EXIGLDRAFT_627278</name>
</gene>
<dbReference type="InterPro" id="IPR036034">
    <property type="entry name" value="PDZ_sf"/>
</dbReference>
<dbReference type="InterPro" id="IPR035269">
    <property type="entry name" value="PSMD9"/>
</dbReference>
<dbReference type="SUPFAM" id="SSF50156">
    <property type="entry name" value="PDZ domain-like"/>
    <property type="match status" value="1"/>
</dbReference>
<dbReference type="Pfam" id="PF18265">
    <property type="entry name" value="Nas2_N"/>
    <property type="match status" value="1"/>
</dbReference>
<dbReference type="InParanoid" id="A0A165CDB7"/>
<keyword evidence="7" id="KW-1185">Reference proteome</keyword>
<dbReference type="InterPro" id="IPR040815">
    <property type="entry name" value="Nas2_N"/>
</dbReference>
<evidence type="ECO:0000259" key="4">
    <source>
        <dbReference type="Pfam" id="PF17820"/>
    </source>
</evidence>
<comment type="similarity">
    <text evidence="1">Belongs to the proteasome subunit p27 family.</text>
</comment>
<feature type="domain" description="PDZ" evidence="4">
    <location>
        <begin position="105"/>
        <end position="162"/>
    </location>
</feature>
<dbReference type="EMBL" id="KV426335">
    <property type="protein sequence ID" value="KZV82264.1"/>
    <property type="molecule type" value="Genomic_DNA"/>
</dbReference>
<dbReference type="InterPro" id="IPR041489">
    <property type="entry name" value="PDZ_6"/>
</dbReference>
<evidence type="ECO:0000256" key="1">
    <source>
        <dbReference type="ARBA" id="ARBA00005256"/>
    </source>
</evidence>
<dbReference type="FunCoup" id="A0A165CDB7">
    <property type="interactions" value="786"/>
</dbReference>
<dbReference type="GO" id="GO:0070682">
    <property type="term" value="P:proteasome regulatory particle assembly"/>
    <property type="evidence" value="ECO:0007669"/>
    <property type="project" value="InterPro"/>
</dbReference>
<dbReference type="AlphaFoldDB" id="A0A165CDB7"/>
<sequence>MSSPALQSLISQKDGIQSALDAQYGVLRSHGVTTDEPLVDKDGFPRADVDVYAVRHARVRIIELRNDLKAVMDDIARGLEGAFAARQALEEPAKPQGEEAPFAKVDGVAPGSPAADAGLKRDDLFVKFGSLTHASFVGASLIPLVQLVAAHENRSIQLKVLRDNAPVFLTLTPRQGWGGRGMLGCHIVPYKAT</sequence>
<dbReference type="Pfam" id="PF17820">
    <property type="entry name" value="PDZ_6"/>
    <property type="match status" value="1"/>
</dbReference>
<keyword evidence="2" id="KW-0143">Chaperone</keyword>
<protein>
    <recommendedName>
        <fullName evidence="3">Probable 26S proteasome regulatory subunit p27</fullName>
    </recommendedName>
</protein>
<name>A0A165CDB7_EXIGL</name>
<proteinExistence type="inferred from homology"/>
<evidence type="ECO:0000313" key="6">
    <source>
        <dbReference type="EMBL" id="KZV82264.1"/>
    </source>
</evidence>
<evidence type="ECO:0000259" key="5">
    <source>
        <dbReference type="Pfam" id="PF18265"/>
    </source>
</evidence>
<dbReference type="PANTHER" id="PTHR12651:SF1">
    <property type="entry name" value="26S PROTEASOME NON-ATPASE REGULATORY SUBUNIT 9"/>
    <property type="match status" value="1"/>
</dbReference>
<evidence type="ECO:0000256" key="3">
    <source>
        <dbReference type="ARBA" id="ARBA00068021"/>
    </source>
</evidence>
<dbReference type="GO" id="GO:0005634">
    <property type="term" value="C:nucleus"/>
    <property type="evidence" value="ECO:0007669"/>
    <property type="project" value="TreeGrafter"/>
</dbReference>
<dbReference type="Gene3D" id="6.10.140.1710">
    <property type="match status" value="1"/>
</dbReference>
<dbReference type="OrthoDB" id="72325at2759"/>
<dbReference type="GO" id="GO:0005737">
    <property type="term" value="C:cytoplasm"/>
    <property type="evidence" value="ECO:0007669"/>
    <property type="project" value="TreeGrafter"/>
</dbReference>
<evidence type="ECO:0000313" key="7">
    <source>
        <dbReference type="Proteomes" id="UP000077266"/>
    </source>
</evidence>
<dbReference type="PANTHER" id="PTHR12651">
    <property type="entry name" value="26S PROTEASOME NON-ATPASE REGULATORY SUBUNIT 9"/>
    <property type="match status" value="1"/>
</dbReference>
<dbReference type="FunFam" id="2.30.42.10:FF:000107">
    <property type="entry name" value="26S proteasome non-ATPase regulatory subunit 9"/>
    <property type="match status" value="1"/>
</dbReference>
<dbReference type="Proteomes" id="UP000077266">
    <property type="component" value="Unassembled WGS sequence"/>
</dbReference>
<dbReference type="STRING" id="1314781.A0A165CDB7"/>
<reference evidence="6 7" key="1">
    <citation type="journal article" date="2016" name="Mol. Biol. Evol.">
        <title>Comparative Genomics of Early-Diverging Mushroom-Forming Fungi Provides Insights into the Origins of Lignocellulose Decay Capabilities.</title>
        <authorList>
            <person name="Nagy L.G."/>
            <person name="Riley R."/>
            <person name="Tritt A."/>
            <person name="Adam C."/>
            <person name="Daum C."/>
            <person name="Floudas D."/>
            <person name="Sun H."/>
            <person name="Yadav J.S."/>
            <person name="Pangilinan J."/>
            <person name="Larsson K.H."/>
            <person name="Matsuura K."/>
            <person name="Barry K."/>
            <person name="Labutti K."/>
            <person name="Kuo R."/>
            <person name="Ohm R.A."/>
            <person name="Bhattacharya S.S."/>
            <person name="Shirouzu T."/>
            <person name="Yoshinaga Y."/>
            <person name="Martin F.M."/>
            <person name="Grigoriev I.V."/>
            <person name="Hibbett D.S."/>
        </authorList>
    </citation>
    <scope>NUCLEOTIDE SEQUENCE [LARGE SCALE GENOMIC DNA]</scope>
    <source>
        <strain evidence="6 7">HHB12029</strain>
    </source>
</reference>
<organism evidence="6 7">
    <name type="scientific">Exidia glandulosa HHB12029</name>
    <dbReference type="NCBI Taxonomy" id="1314781"/>
    <lineage>
        <taxon>Eukaryota</taxon>
        <taxon>Fungi</taxon>
        <taxon>Dikarya</taxon>
        <taxon>Basidiomycota</taxon>
        <taxon>Agaricomycotina</taxon>
        <taxon>Agaricomycetes</taxon>
        <taxon>Auriculariales</taxon>
        <taxon>Exidiaceae</taxon>
        <taxon>Exidia</taxon>
    </lineage>
</organism>
<accession>A0A165CDB7</accession>
<evidence type="ECO:0000256" key="2">
    <source>
        <dbReference type="ARBA" id="ARBA00023186"/>
    </source>
</evidence>